<dbReference type="PROSITE" id="PS50158">
    <property type="entry name" value="ZF_CCHC"/>
    <property type="match status" value="1"/>
</dbReference>
<evidence type="ECO:0000313" key="4">
    <source>
        <dbReference type="Proteomes" id="UP000283530"/>
    </source>
</evidence>
<dbReference type="SUPFAM" id="SSF57756">
    <property type="entry name" value="Retrovirus zinc finger-like domains"/>
    <property type="match status" value="1"/>
</dbReference>
<proteinExistence type="predicted"/>
<evidence type="ECO:0000256" key="1">
    <source>
        <dbReference type="PROSITE-ProRule" id="PRU00047"/>
    </source>
</evidence>
<name>A0A443Q332_9MAGN</name>
<sequence>MLNMEWYNFILLGKHGWRVEMSRNYGGGRSHGRNSSDIRCYDCGAPGHFARECRSKGTRNHIDAAQVPVTDQAAADTTPLLVHVIIADPLDVTTRVPLRKIDGATEIERNFNLWKGEEATPIFILH</sequence>
<keyword evidence="4" id="KW-1185">Reference proteome</keyword>
<reference evidence="3 4" key="1">
    <citation type="journal article" date="2019" name="Nat. Plants">
        <title>Stout camphor tree genome fills gaps in understanding of flowering plant genome evolution.</title>
        <authorList>
            <person name="Chaw S.M."/>
            <person name="Liu Y.C."/>
            <person name="Wu Y.W."/>
            <person name="Wang H.Y."/>
            <person name="Lin C.I."/>
            <person name="Wu C.S."/>
            <person name="Ke H.M."/>
            <person name="Chang L.Y."/>
            <person name="Hsu C.Y."/>
            <person name="Yang H.T."/>
            <person name="Sudianto E."/>
            <person name="Hsu M.H."/>
            <person name="Wu K.P."/>
            <person name="Wang L.N."/>
            <person name="Leebens-Mack J.H."/>
            <person name="Tsai I.J."/>
        </authorList>
    </citation>
    <scope>NUCLEOTIDE SEQUENCE [LARGE SCALE GENOMIC DNA]</scope>
    <source>
        <strain evidence="4">cv. Chaw 1501</strain>
        <tissue evidence="3">Young leaves</tissue>
    </source>
</reference>
<dbReference type="EMBL" id="QPKB01000013">
    <property type="protein sequence ID" value="RWR97431.1"/>
    <property type="molecule type" value="Genomic_DNA"/>
</dbReference>
<accession>A0A443Q332</accession>
<evidence type="ECO:0000313" key="3">
    <source>
        <dbReference type="EMBL" id="RWR97431.1"/>
    </source>
</evidence>
<dbReference type="InterPro" id="IPR001878">
    <property type="entry name" value="Znf_CCHC"/>
</dbReference>
<feature type="domain" description="CCHC-type" evidence="2">
    <location>
        <begin position="39"/>
        <end position="55"/>
    </location>
</feature>
<dbReference type="Gene3D" id="4.10.60.10">
    <property type="entry name" value="Zinc finger, CCHC-type"/>
    <property type="match status" value="1"/>
</dbReference>
<keyword evidence="1" id="KW-0862">Zinc</keyword>
<protein>
    <submittedName>
        <fullName evidence="3">Serine/arginine-rich splicing factor RSZ22</fullName>
    </submittedName>
</protein>
<dbReference type="InterPro" id="IPR036875">
    <property type="entry name" value="Znf_CCHC_sf"/>
</dbReference>
<dbReference type="GO" id="GO:0008270">
    <property type="term" value="F:zinc ion binding"/>
    <property type="evidence" value="ECO:0007669"/>
    <property type="project" value="UniProtKB-KW"/>
</dbReference>
<organism evidence="3 4">
    <name type="scientific">Cinnamomum micranthum f. kanehirae</name>
    <dbReference type="NCBI Taxonomy" id="337451"/>
    <lineage>
        <taxon>Eukaryota</taxon>
        <taxon>Viridiplantae</taxon>
        <taxon>Streptophyta</taxon>
        <taxon>Embryophyta</taxon>
        <taxon>Tracheophyta</taxon>
        <taxon>Spermatophyta</taxon>
        <taxon>Magnoliopsida</taxon>
        <taxon>Magnoliidae</taxon>
        <taxon>Laurales</taxon>
        <taxon>Lauraceae</taxon>
        <taxon>Cinnamomum</taxon>
    </lineage>
</organism>
<dbReference type="SMART" id="SM00343">
    <property type="entry name" value="ZnF_C2HC"/>
    <property type="match status" value="1"/>
</dbReference>
<keyword evidence="1" id="KW-0863">Zinc-finger</keyword>
<gene>
    <name evidence="3" type="ORF">CKAN_02686400</name>
</gene>
<evidence type="ECO:0000259" key="2">
    <source>
        <dbReference type="PROSITE" id="PS50158"/>
    </source>
</evidence>
<comment type="caution">
    <text evidence="3">The sequence shown here is derived from an EMBL/GenBank/DDBJ whole genome shotgun (WGS) entry which is preliminary data.</text>
</comment>
<dbReference type="GO" id="GO:0003676">
    <property type="term" value="F:nucleic acid binding"/>
    <property type="evidence" value="ECO:0007669"/>
    <property type="project" value="InterPro"/>
</dbReference>
<dbReference type="OrthoDB" id="1939254at2759"/>
<dbReference type="AlphaFoldDB" id="A0A443Q332"/>
<dbReference type="Pfam" id="PF00098">
    <property type="entry name" value="zf-CCHC"/>
    <property type="match status" value="1"/>
</dbReference>
<dbReference type="Proteomes" id="UP000283530">
    <property type="component" value="Unassembled WGS sequence"/>
</dbReference>
<dbReference type="STRING" id="337451.A0A443Q332"/>
<keyword evidence="1" id="KW-0479">Metal-binding</keyword>